<proteinExistence type="predicted"/>
<dbReference type="Proteomes" id="UP000282837">
    <property type="component" value="Unassembled WGS sequence"/>
</dbReference>
<comment type="caution">
    <text evidence="1">The sequence shown here is derived from an EMBL/GenBank/DDBJ whole genome shotgun (WGS) entry which is preliminary data.</text>
</comment>
<accession>A0A437MWZ5</accession>
<gene>
    <name evidence="1" type="ORF">EOE18_17825</name>
</gene>
<dbReference type="RefSeq" id="WP_127712042.1">
    <property type="nucleotide sequence ID" value="NZ_SACO01000026.1"/>
</dbReference>
<dbReference type="EMBL" id="SACO01000026">
    <property type="protein sequence ID" value="RVU02195.1"/>
    <property type="molecule type" value="Genomic_DNA"/>
</dbReference>
<evidence type="ECO:0000313" key="1">
    <source>
        <dbReference type="EMBL" id="RVU02195.1"/>
    </source>
</evidence>
<reference evidence="1 2" key="1">
    <citation type="submission" date="2019-01" db="EMBL/GenBank/DDBJ databases">
        <authorList>
            <person name="Chen W.-M."/>
        </authorList>
    </citation>
    <scope>NUCLEOTIDE SEQUENCE [LARGE SCALE GENOMIC DNA]</scope>
    <source>
        <strain evidence="1 2">FSY-9</strain>
    </source>
</reference>
<organism evidence="1 2">
    <name type="scientific">Novosphingobium umbonatum</name>
    <dbReference type="NCBI Taxonomy" id="1908524"/>
    <lineage>
        <taxon>Bacteria</taxon>
        <taxon>Pseudomonadati</taxon>
        <taxon>Pseudomonadota</taxon>
        <taxon>Alphaproteobacteria</taxon>
        <taxon>Sphingomonadales</taxon>
        <taxon>Sphingomonadaceae</taxon>
        <taxon>Novosphingobium</taxon>
    </lineage>
</organism>
<dbReference type="OrthoDB" id="7586171at2"/>
<protein>
    <submittedName>
        <fullName evidence="1">Uncharacterized protein</fullName>
    </submittedName>
</protein>
<dbReference type="AlphaFoldDB" id="A0A437MWZ5"/>
<sequence length="595" mass="66788">MTILNDIKIVEQRWTALASSLSKRNEMLPNILRSGWDVHARLDKKFDRFGIARQSHLAITYGADVTEFEMKPVLSMNMDAQQLEAGIWRQLNIYPDDESDKILEEMGHSSTPGGKDPFARSTGALAQRSEFLIAVTGHSPRDIAEFLFVLKENDPATAQKLLGKELKNVLMQNPSLLELDWPNSVKNRWTATNQNNALRPIYAIALFAEIARLGQNIGAHALLAFDARGKELTIKEYRETIGTLATDKAEHFAIRRMTQMAILSASALLPTATVLKSADRRKCSAWSRSAAALTTIVLAQAGNDAFELFNAPPDLRTAKFIGNGICANPRYWKEYHKNDGQIPMHHKKGSPATFHGMTWRQHAMAGLIMLAKEARAWNAADPERKYRLGAINGKVQSAMAAMMYCWIEASHPAAFKTAIKPVIKGQRGDQAPAGDTLFKKIVELSHGSTFGENIYKKTASLLKKSPTPGKVGYTSWYHAHLWLDDEGDDIKHYRQLQKNAIKRHKRMLGIGNRLLHKGYKGAPLPEWFSMKQDAQIAPQVIRKRLRESLKMTNSVYAARVVQDCAMMMMPPATEPIYVVNNAPRRWTETSMRTDD</sequence>
<evidence type="ECO:0000313" key="2">
    <source>
        <dbReference type="Proteomes" id="UP000282837"/>
    </source>
</evidence>
<keyword evidence="2" id="KW-1185">Reference proteome</keyword>
<name>A0A437MWZ5_9SPHN</name>